<organism evidence="3 4">
    <name type="scientific">Actinomadura alba</name>
    <dbReference type="NCBI Taxonomy" id="406431"/>
    <lineage>
        <taxon>Bacteria</taxon>
        <taxon>Bacillati</taxon>
        <taxon>Actinomycetota</taxon>
        <taxon>Actinomycetes</taxon>
        <taxon>Streptosporangiales</taxon>
        <taxon>Thermomonosporaceae</taxon>
        <taxon>Actinomadura</taxon>
    </lineage>
</organism>
<keyword evidence="4" id="KW-1185">Reference proteome</keyword>
<reference evidence="3 4" key="1">
    <citation type="submission" date="2020-06" db="EMBL/GenBank/DDBJ databases">
        <title>Actinomadura xiongansis sp. nov., isolated from soil of Baiyangdian.</title>
        <authorList>
            <person name="Zhang X."/>
        </authorList>
    </citation>
    <scope>NUCLEOTIDE SEQUENCE [LARGE SCALE GENOMIC DNA]</scope>
    <source>
        <strain evidence="3 4">HBUM206468</strain>
    </source>
</reference>
<name>A0ABR7LWR4_9ACTN</name>
<evidence type="ECO:0000313" key="4">
    <source>
        <dbReference type="Proteomes" id="UP000805614"/>
    </source>
</evidence>
<dbReference type="Proteomes" id="UP000805614">
    <property type="component" value="Unassembled WGS sequence"/>
</dbReference>
<protein>
    <submittedName>
        <fullName evidence="3">Trp biosynthesis-associated membrane protein</fullName>
    </submittedName>
</protein>
<feature type="transmembrane region" description="Helical" evidence="2">
    <location>
        <begin position="125"/>
        <end position="147"/>
    </location>
</feature>
<evidence type="ECO:0000313" key="3">
    <source>
        <dbReference type="EMBL" id="MBC6469209.1"/>
    </source>
</evidence>
<feature type="transmembrane region" description="Helical" evidence="2">
    <location>
        <begin position="50"/>
        <end position="70"/>
    </location>
</feature>
<dbReference type="EMBL" id="JABVEC010000024">
    <property type="protein sequence ID" value="MBC6469209.1"/>
    <property type="molecule type" value="Genomic_DNA"/>
</dbReference>
<accession>A0ABR7LWR4</accession>
<evidence type="ECO:0000256" key="1">
    <source>
        <dbReference type="SAM" id="MobiDB-lite"/>
    </source>
</evidence>
<keyword evidence="2" id="KW-0472">Membrane</keyword>
<keyword evidence="2" id="KW-0812">Transmembrane</keyword>
<dbReference type="Pfam" id="PF09534">
    <property type="entry name" value="Trp_oprn_chp"/>
    <property type="match status" value="1"/>
</dbReference>
<dbReference type="InterPro" id="IPR019051">
    <property type="entry name" value="Trp_biosyn_TM_oprn/chp"/>
</dbReference>
<feature type="region of interest" description="Disordered" evidence="1">
    <location>
        <begin position="161"/>
        <end position="220"/>
    </location>
</feature>
<feature type="transmembrane region" description="Helical" evidence="2">
    <location>
        <begin position="77"/>
        <end position="95"/>
    </location>
</feature>
<feature type="compositionally biased region" description="Basic and acidic residues" evidence="1">
    <location>
        <begin position="195"/>
        <end position="220"/>
    </location>
</feature>
<sequence>MSPRREFATAALMCAVGAGSAVVAGGRSWATVRATDTITPLSQHVTGRELTAVALALGWAGLAGLAALFATRGRVRAAVGCLLALFGAGIGYASATAVRDTNVLRVAAEKSPMLRLDGDAVVQPAAWWIVSLAGGLLLAAAGVIILLRGARWPGMSARYETAGTGGAREGTPPGPPRAGATTRPQDGDASTLWKSLDRGEDPTLTPADRDDGGAREKEEH</sequence>
<comment type="caution">
    <text evidence="3">The sequence shown here is derived from an EMBL/GenBank/DDBJ whole genome shotgun (WGS) entry which is preliminary data.</text>
</comment>
<proteinExistence type="predicted"/>
<keyword evidence="2" id="KW-1133">Transmembrane helix</keyword>
<gene>
    <name evidence="3" type="ORF">HKK74_27480</name>
</gene>
<dbReference type="RefSeq" id="WP_187246245.1">
    <property type="nucleotide sequence ID" value="NZ_BAAAOK010000015.1"/>
</dbReference>
<evidence type="ECO:0000256" key="2">
    <source>
        <dbReference type="SAM" id="Phobius"/>
    </source>
</evidence>